<feature type="domain" description="Beta-mannosidase-like galactose-binding" evidence="12">
    <location>
        <begin position="43"/>
        <end position="206"/>
    </location>
</feature>
<protein>
    <recommendedName>
        <fullName evidence="7">Beta-mannosidase B</fullName>
        <ecNumber evidence="3">3.2.1.25</ecNumber>
    </recommendedName>
    <alternativeName>
        <fullName evidence="8">Mannanase B</fullName>
    </alternativeName>
</protein>
<evidence type="ECO:0000256" key="3">
    <source>
        <dbReference type="ARBA" id="ARBA00012754"/>
    </source>
</evidence>
<dbReference type="InterPro" id="IPR050887">
    <property type="entry name" value="Beta-mannosidase_GH2"/>
</dbReference>
<dbReference type="Gene3D" id="3.20.20.80">
    <property type="entry name" value="Glycosidases"/>
    <property type="match status" value="1"/>
</dbReference>
<dbReference type="SUPFAM" id="SSF51445">
    <property type="entry name" value="(Trans)glycosidases"/>
    <property type="match status" value="1"/>
</dbReference>
<evidence type="ECO:0000259" key="10">
    <source>
        <dbReference type="Pfam" id="PF00703"/>
    </source>
</evidence>
<dbReference type="InterPro" id="IPR008979">
    <property type="entry name" value="Galactose-bd-like_sf"/>
</dbReference>
<keyword evidence="5" id="KW-0326">Glycosidase</keyword>
<evidence type="ECO:0000313" key="13">
    <source>
        <dbReference type="EMBL" id="KPV75933.1"/>
    </source>
</evidence>
<feature type="domain" description="Glycoside hydrolase family 2 immunoglobulin-like beta-sandwich" evidence="10">
    <location>
        <begin position="216"/>
        <end position="322"/>
    </location>
</feature>
<evidence type="ECO:0000256" key="5">
    <source>
        <dbReference type="ARBA" id="ARBA00023295"/>
    </source>
</evidence>
<dbReference type="SUPFAM" id="SSF49785">
    <property type="entry name" value="Galactose-binding domain-like"/>
    <property type="match status" value="1"/>
</dbReference>
<dbReference type="Gene3D" id="2.60.40.10">
    <property type="entry name" value="Immunoglobulins"/>
    <property type="match status" value="2"/>
</dbReference>
<dbReference type="Pfam" id="PF22666">
    <property type="entry name" value="Glyco_hydro_2_N2"/>
    <property type="match status" value="1"/>
</dbReference>
<evidence type="ECO:0000259" key="12">
    <source>
        <dbReference type="Pfam" id="PF22666"/>
    </source>
</evidence>
<dbReference type="GeneID" id="28977036"/>
<name>A0A194S5C3_RHOGW</name>
<evidence type="ECO:0000256" key="4">
    <source>
        <dbReference type="ARBA" id="ARBA00022801"/>
    </source>
</evidence>
<feature type="compositionally biased region" description="Low complexity" evidence="9">
    <location>
        <begin position="17"/>
        <end position="28"/>
    </location>
</feature>
<evidence type="ECO:0000313" key="14">
    <source>
        <dbReference type="Proteomes" id="UP000053890"/>
    </source>
</evidence>
<evidence type="ECO:0000256" key="9">
    <source>
        <dbReference type="SAM" id="MobiDB-lite"/>
    </source>
</evidence>
<dbReference type="STRING" id="578459.A0A194S5C3"/>
<evidence type="ECO:0000256" key="7">
    <source>
        <dbReference type="ARBA" id="ARBA00041069"/>
    </source>
</evidence>
<dbReference type="PANTHER" id="PTHR43730">
    <property type="entry name" value="BETA-MANNOSIDASE"/>
    <property type="match status" value="1"/>
</dbReference>
<comment type="catalytic activity">
    <reaction evidence="1">
        <text>Hydrolysis of terminal, non-reducing beta-D-mannose residues in beta-D-mannosides.</text>
        <dbReference type="EC" id="3.2.1.25"/>
    </reaction>
</comment>
<dbReference type="InterPro" id="IPR006102">
    <property type="entry name" value="Ig-like_GH2"/>
</dbReference>
<dbReference type="AlphaFoldDB" id="A0A194S5C3"/>
<gene>
    <name evidence="13" type="ORF">RHOBADRAFT_52941</name>
</gene>
<dbReference type="Pfam" id="PF00703">
    <property type="entry name" value="Glyco_hydro_2"/>
    <property type="match status" value="1"/>
</dbReference>
<comment type="similarity">
    <text evidence="6">Belongs to the glycosyl hydrolase 2 family. Beta-mannosidase B subfamily.</text>
</comment>
<dbReference type="Gene3D" id="2.60.120.260">
    <property type="entry name" value="Galactose-binding domain-like"/>
    <property type="match status" value="1"/>
</dbReference>
<feature type="domain" description="Mannosidase Ig/CBM-like" evidence="11">
    <location>
        <begin position="710"/>
        <end position="796"/>
    </location>
</feature>
<evidence type="ECO:0000256" key="6">
    <source>
        <dbReference type="ARBA" id="ARBA00038429"/>
    </source>
</evidence>
<dbReference type="SUPFAM" id="SSF49303">
    <property type="entry name" value="beta-Galactosidase/glucuronidase domain"/>
    <property type="match status" value="2"/>
</dbReference>
<dbReference type="GO" id="GO:0005975">
    <property type="term" value="P:carbohydrate metabolic process"/>
    <property type="evidence" value="ECO:0007669"/>
    <property type="project" value="InterPro"/>
</dbReference>
<accession>A0A194S5C3</accession>
<dbReference type="FunFam" id="3.20.20.80:FF:000050">
    <property type="entry name" value="Beta-mannosidase B"/>
    <property type="match status" value="1"/>
</dbReference>
<dbReference type="InterPro" id="IPR054593">
    <property type="entry name" value="Beta-mannosidase-like_N2"/>
</dbReference>
<evidence type="ECO:0000259" key="11">
    <source>
        <dbReference type="Pfam" id="PF17786"/>
    </source>
</evidence>
<dbReference type="GO" id="GO:0004567">
    <property type="term" value="F:beta-mannosidase activity"/>
    <property type="evidence" value="ECO:0007669"/>
    <property type="project" value="UniProtKB-EC"/>
</dbReference>
<dbReference type="EMBL" id="KQ474077">
    <property type="protein sequence ID" value="KPV75933.1"/>
    <property type="molecule type" value="Genomic_DNA"/>
</dbReference>
<dbReference type="InterPro" id="IPR013783">
    <property type="entry name" value="Ig-like_fold"/>
</dbReference>
<proteinExistence type="inferred from homology"/>
<sequence>MKTLDLSRKSLWSWRQSPDPSSTSSAPPHNLDDDERPRLGGGWRVCSAFPSTIHQELQAAALIPDLALGRNEEKMQWVGESDWLYRCSFEVDKLPEAGSQAADLIFEGLDTFCTVFLNGIKIIQAQNMFVSQRVSVLSSLQRGTNTLYLVFHSAFRRGRELEERALGRAAHWPCWNGDKSRLFVRKAGFGYGWDWGPVVMTAGPYKPVTLEVYRSRIVDFWPRAQVSDTLEATLSLSWTTSDAVDNLAAIARLVSPRGVSIRKTSFEGASVAKHVWRLDEDELELWWTSGLGEQPLYTVEVDLVDMHSGSVLHSVSRKVGFRRLQVVRSPLDDPDEPGRTFLFELNNVPLFVGGSNWIPIDSILTTASEERYRRWLELARDGGHNMVRVWGGGIYETDSFYDTCDELGLLVWQDLAFACGSYPAHLPEFRATVEEEVTQAVKRLRSHACLAIIAGNNEDYQIAEAEKLEYDPEDKDGDWLRTNFPARELYERIFPKIVNEHVDVFFWPGSPWGGSTTRDLTEGDVHVWDVWHGEQKPYQDYHSLGGRFVSEFGMEAAPDIRTIDYFLDGDASQRYPQSRTMAAHNKADGFERRLALYVTENIRAGTSVEDYVYATQFVQAEAMQSAYGGWRRKFTGGVGGAKCAGALVWQLNDVWPTTSWAIVDYFLRPKPAYFTIKRAMAPLALGARRRSARRYPDRFSAAKYVDTTFVDLWASSSHLSARRVILEVEAFELESGKKVHHERREVELLENRSIELETLEVPSAWEEKSVVVVAARLRDSTSGEVLARVSVYPEPFEFLAFPSPSHTNLHVSLRRSRRSSPTGKISITADRPVKGLVLHLSTDAKLSDNFLDIVPGDEQVVHVDGLEKETKLEWRYLGDEHGP</sequence>
<evidence type="ECO:0000256" key="2">
    <source>
        <dbReference type="ARBA" id="ARBA00004740"/>
    </source>
</evidence>
<dbReference type="InterPro" id="IPR036156">
    <property type="entry name" value="Beta-gal/glucu_dom_sf"/>
</dbReference>
<dbReference type="Proteomes" id="UP000053890">
    <property type="component" value="Unassembled WGS sequence"/>
</dbReference>
<reference evidence="13 14" key="1">
    <citation type="journal article" date="2015" name="Front. Microbiol.">
        <title>Genome sequence of the plant growth promoting endophytic yeast Rhodotorula graminis WP1.</title>
        <authorList>
            <person name="Firrincieli A."/>
            <person name="Otillar R."/>
            <person name="Salamov A."/>
            <person name="Schmutz J."/>
            <person name="Khan Z."/>
            <person name="Redman R.S."/>
            <person name="Fleck N.D."/>
            <person name="Lindquist E."/>
            <person name="Grigoriev I.V."/>
            <person name="Doty S.L."/>
        </authorList>
    </citation>
    <scope>NUCLEOTIDE SEQUENCE [LARGE SCALE GENOMIC DNA]</scope>
    <source>
        <strain evidence="13 14">WP1</strain>
    </source>
</reference>
<feature type="region of interest" description="Disordered" evidence="9">
    <location>
        <begin position="1"/>
        <end position="37"/>
    </location>
</feature>
<dbReference type="OrthoDB" id="2866996at2759"/>
<dbReference type="RefSeq" id="XP_018271982.1">
    <property type="nucleotide sequence ID" value="XM_018416588.1"/>
</dbReference>
<dbReference type="InterPro" id="IPR041447">
    <property type="entry name" value="Mannosidase_ig"/>
</dbReference>
<dbReference type="OMA" id="KRQWKGP"/>
<dbReference type="Pfam" id="PF17786">
    <property type="entry name" value="Mannosidase_ig"/>
    <property type="match status" value="1"/>
</dbReference>
<evidence type="ECO:0000256" key="8">
    <source>
        <dbReference type="ARBA" id="ARBA00041614"/>
    </source>
</evidence>
<organism evidence="13 14">
    <name type="scientific">Rhodotorula graminis (strain WP1)</name>
    <dbReference type="NCBI Taxonomy" id="578459"/>
    <lineage>
        <taxon>Eukaryota</taxon>
        <taxon>Fungi</taxon>
        <taxon>Dikarya</taxon>
        <taxon>Basidiomycota</taxon>
        <taxon>Pucciniomycotina</taxon>
        <taxon>Microbotryomycetes</taxon>
        <taxon>Sporidiobolales</taxon>
        <taxon>Sporidiobolaceae</taxon>
        <taxon>Rhodotorula</taxon>
    </lineage>
</organism>
<evidence type="ECO:0000256" key="1">
    <source>
        <dbReference type="ARBA" id="ARBA00000829"/>
    </source>
</evidence>
<keyword evidence="4 13" id="KW-0378">Hydrolase</keyword>
<dbReference type="InterPro" id="IPR017853">
    <property type="entry name" value="GH"/>
</dbReference>
<dbReference type="PANTHER" id="PTHR43730:SF1">
    <property type="entry name" value="BETA-MANNOSIDASE"/>
    <property type="match status" value="1"/>
</dbReference>
<dbReference type="GO" id="GO:0006516">
    <property type="term" value="P:glycoprotein catabolic process"/>
    <property type="evidence" value="ECO:0007669"/>
    <property type="project" value="TreeGrafter"/>
</dbReference>
<dbReference type="EC" id="3.2.1.25" evidence="3"/>
<comment type="pathway">
    <text evidence="2">Glycan metabolism; N-glycan degradation.</text>
</comment>
<keyword evidence="14" id="KW-1185">Reference proteome</keyword>